<keyword evidence="1" id="KW-0732">Signal</keyword>
<sequence>MRILRMVVAIVLAISGSALAARPAAAAGEWYYATGCFSWGRATNIYSDINKVNLIGRFEWAWNARSGSSGYYRLTVVDEAPRDGIGFEARVDAGTASQSNVIPYSNVYHYNIYYAVRKWRAYVAGSSAGPWYPPTSCG</sequence>
<feature type="signal peptide" evidence="1">
    <location>
        <begin position="1"/>
        <end position="20"/>
    </location>
</feature>
<name>A0ABS1VNY2_9ACTN</name>
<evidence type="ECO:0000313" key="2">
    <source>
        <dbReference type="EMBL" id="MBL7255839.1"/>
    </source>
</evidence>
<dbReference type="Proteomes" id="UP000598996">
    <property type="component" value="Unassembled WGS sequence"/>
</dbReference>
<comment type="caution">
    <text evidence="2">The sequence shown here is derived from an EMBL/GenBank/DDBJ whole genome shotgun (WGS) entry which is preliminary data.</text>
</comment>
<keyword evidence="3" id="KW-1185">Reference proteome</keyword>
<accession>A0ABS1VNY2</accession>
<dbReference type="EMBL" id="JAENHO010000004">
    <property type="protein sequence ID" value="MBL7255839.1"/>
    <property type="molecule type" value="Genomic_DNA"/>
</dbReference>
<reference evidence="2 3" key="1">
    <citation type="submission" date="2021-01" db="EMBL/GenBank/DDBJ databases">
        <title>Actinoplanes sp. nov. LDG1-01 isolated from lichen.</title>
        <authorList>
            <person name="Saeng-In P."/>
            <person name="Phongsopitanun W."/>
            <person name="Kanchanasin P."/>
            <person name="Yuki M."/>
            <person name="Kudo T."/>
            <person name="Ohkuma M."/>
            <person name="Tanasupawat S."/>
        </authorList>
    </citation>
    <scope>NUCLEOTIDE SEQUENCE [LARGE SCALE GENOMIC DNA]</scope>
    <source>
        <strain evidence="2 3">LDG1-01</strain>
    </source>
</reference>
<feature type="chain" id="PRO_5047370369" evidence="1">
    <location>
        <begin position="21"/>
        <end position="138"/>
    </location>
</feature>
<organism evidence="2 3">
    <name type="scientific">Paractinoplanes lichenicola</name>
    <dbReference type="NCBI Taxonomy" id="2802976"/>
    <lineage>
        <taxon>Bacteria</taxon>
        <taxon>Bacillati</taxon>
        <taxon>Actinomycetota</taxon>
        <taxon>Actinomycetes</taxon>
        <taxon>Micromonosporales</taxon>
        <taxon>Micromonosporaceae</taxon>
        <taxon>Paractinoplanes</taxon>
    </lineage>
</organism>
<evidence type="ECO:0000313" key="3">
    <source>
        <dbReference type="Proteomes" id="UP000598996"/>
    </source>
</evidence>
<gene>
    <name evidence="2" type="ORF">JKJ07_16165</name>
</gene>
<proteinExistence type="predicted"/>
<evidence type="ECO:0000256" key="1">
    <source>
        <dbReference type="SAM" id="SignalP"/>
    </source>
</evidence>
<protein>
    <submittedName>
        <fullName evidence="2">Uncharacterized protein</fullName>
    </submittedName>
</protein>
<dbReference type="RefSeq" id="WP_202992341.1">
    <property type="nucleotide sequence ID" value="NZ_JAENHO010000004.1"/>
</dbReference>